<evidence type="ECO:0000313" key="1">
    <source>
        <dbReference type="EMBL" id="MBF2229933.1"/>
    </source>
</evidence>
<comment type="caution">
    <text evidence="1">The sequence shown here is derived from an EMBL/GenBank/DDBJ whole genome shotgun (WGS) entry which is preliminary data.</text>
</comment>
<proteinExistence type="predicted"/>
<gene>
    <name evidence="1" type="ORF">H3963_05740</name>
</gene>
<reference evidence="1" key="1">
    <citation type="submission" date="2020-08" db="EMBL/GenBank/DDBJ databases">
        <title>Changes in the skin microbiome associated with squamous cell carcinoma in transplant recipients.</title>
        <authorList>
            <person name="Zaugg J."/>
            <person name="Krueger A."/>
            <person name="Lachner N."/>
        </authorList>
    </citation>
    <scope>NUCLEOTIDE SEQUENCE</scope>
    <source>
        <strain evidence="1">R5988</strain>
    </source>
</reference>
<dbReference type="Proteomes" id="UP000648077">
    <property type="component" value="Unassembled WGS sequence"/>
</dbReference>
<evidence type="ECO:0000313" key="2">
    <source>
        <dbReference type="Proteomes" id="UP000648077"/>
    </source>
</evidence>
<dbReference type="EMBL" id="JACGQI010000007">
    <property type="protein sequence ID" value="MBF2229933.1"/>
    <property type="molecule type" value="Genomic_DNA"/>
</dbReference>
<dbReference type="AlphaFoldDB" id="A0A4Y7VME7"/>
<name>A0A4Y7VME7_STAEP</name>
<dbReference type="RefSeq" id="WP_002446778.1">
    <property type="nucleotide sequence ID" value="NZ_CAJUUW010000028.1"/>
</dbReference>
<accession>A0A4Y7VME7</accession>
<organism evidence="1 2">
    <name type="scientific">Staphylococcus epidermidis</name>
    <dbReference type="NCBI Taxonomy" id="1282"/>
    <lineage>
        <taxon>Bacteria</taxon>
        <taxon>Bacillati</taxon>
        <taxon>Bacillota</taxon>
        <taxon>Bacilli</taxon>
        <taxon>Bacillales</taxon>
        <taxon>Staphylococcaceae</taxon>
        <taxon>Staphylococcus</taxon>
    </lineage>
</organism>
<protein>
    <submittedName>
        <fullName evidence="1">Uncharacterized protein</fullName>
    </submittedName>
</protein>
<sequence length="70" mass="8501">MTRETFLYDYDLSTIYMLIDQYNEQSFKNKLLGREFLSDKSIEEFAQDIDKIKDNRTESDYQEVRAVEFL</sequence>